<dbReference type="RefSeq" id="WP_101849925.1">
    <property type="nucleotide sequence ID" value="NZ_PKIZ01000017.1"/>
</dbReference>
<dbReference type="AlphaFoldDB" id="A0A2I1P9F0"/>
<dbReference type="InterPro" id="IPR047951">
    <property type="entry name" value="Transpos_ISL3"/>
</dbReference>
<evidence type="ECO:0000259" key="3">
    <source>
        <dbReference type="Pfam" id="PF14690"/>
    </source>
</evidence>
<dbReference type="InterPro" id="IPR002560">
    <property type="entry name" value="Transposase_DDE"/>
</dbReference>
<evidence type="ECO:0000313" key="5">
    <source>
        <dbReference type="Proteomes" id="UP000234206"/>
    </source>
</evidence>
<protein>
    <submittedName>
        <fullName evidence="4">ISL3 family transposase</fullName>
    </submittedName>
</protein>
<dbReference type="InterPro" id="IPR032877">
    <property type="entry name" value="Transposase_HTH"/>
</dbReference>
<evidence type="ECO:0000313" key="4">
    <source>
        <dbReference type="EMBL" id="PKZ41212.1"/>
    </source>
</evidence>
<name>A0A2I1P9F0_9MICO</name>
<dbReference type="PANTHER" id="PTHR33498:SF1">
    <property type="entry name" value="TRANSPOSASE FOR INSERTION SEQUENCE ELEMENT IS1557"/>
    <property type="match status" value="1"/>
</dbReference>
<feature type="domain" description="Transposase IS204/IS1001/IS1096/IS1165 DDE" evidence="1">
    <location>
        <begin position="146"/>
        <end position="403"/>
    </location>
</feature>
<feature type="domain" description="Transposase IS204/IS1001/IS1096/IS1165 zinc-finger" evidence="3">
    <location>
        <begin position="24"/>
        <end position="70"/>
    </location>
</feature>
<dbReference type="InterPro" id="IPR029261">
    <property type="entry name" value="Transposase_Znf"/>
</dbReference>
<dbReference type="Pfam" id="PF01610">
    <property type="entry name" value="DDE_Tnp_ISL3"/>
    <property type="match status" value="1"/>
</dbReference>
<dbReference type="PANTHER" id="PTHR33498">
    <property type="entry name" value="TRANSPOSASE FOR INSERTION SEQUENCE ELEMENT IS1557"/>
    <property type="match status" value="1"/>
</dbReference>
<accession>A0A2I1P9F0</accession>
<dbReference type="NCBIfam" id="NF033550">
    <property type="entry name" value="transpos_ISL3"/>
    <property type="match status" value="1"/>
</dbReference>
<evidence type="ECO:0000259" key="1">
    <source>
        <dbReference type="Pfam" id="PF01610"/>
    </source>
</evidence>
<dbReference type="OrthoDB" id="3255666at2"/>
<dbReference type="Proteomes" id="UP000234206">
    <property type="component" value="Unassembled WGS sequence"/>
</dbReference>
<dbReference type="Pfam" id="PF13542">
    <property type="entry name" value="HTH_Tnp_ISL3"/>
    <property type="match status" value="1"/>
</dbReference>
<dbReference type="Pfam" id="PF14690">
    <property type="entry name" value="Zn_ribbon_ISL3"/>
    <property type="match status" value="1"/>
</dbReference>
<gene>
    <name evidence="4" type="ORF">CYJ76_09190</name>
</gene>
<organism evidence="4 5">
    <name type="scientific">Kytococcus schroeteri</name>
    <dbReference type="NCBI Taxonomy" id="138300"/>
    <lineage>
        <taxon>Bacteria</taxon>
        <taxon>Bacillati</taxon>
        <taxon>Actinomycetota</taxon>
        <taxon>Actinomycetes</taxon>
        <taxon>Micrococcales</taxon>
        <taxon>Kytococcaceae</taxon>
        <taxon>Kytococcus</taxon>
    </lineage>
</organism>
<comment type="caution">
    <text evidence="4">The sequence shown here is derived from an EMBL/GenBank/DDBJ whole genome shotgun (WGS) entry which is preliminary data.</text>
</comment>
<reference evidence="4 5" key="1">
    <citation type="submission" date="2017-12" db="EMBL/GenBank/DDBJ databases">
        <title>Phylogenetic diversity of female urinary microbiome.</title>
        <authorList>
            <person name="Thomas-White K."/>
            <person name="Wolfe A.J."/>
        </authorList>
    </citation>
    <scope>NUCLEOTIDE SEQUENCE [LARGE SCALE GENOMIC DNA]</scope>
    <source>
        <strain evidence="4 5">UMB1298</strain>
    </source>
</reference>
<evidence type="ECO:0000259" key="2">
    <source>
        <dbReference type="Pfam" id="PF13542"/>
    </source>
</evidence>
<feature type="domain" description="Transposase IS204/IS1001/IS1096/IS1165 helix-turn-helix" evidence="2">
    <location>
        <begin position="78"/>
        <end position="129"/>
    </location>
</feature>
<proteinExistence type="predicted"/>
<dbReference type="EMBL" id="PKIZ01000017">
    <property type="protein sequence ID" value="PKZ41212.1"/>
    <property type="molecule type" value="Genomic_DNA"/>
</dbReference>
<keyword evidence="5" id="KW-1185">Reference proteome</keyword>
<sequence length="412" mass="45197">MSVTGVVDDGDAGLVVHVESTSGPAGCPHCGVVATAHGRDQVRLVDAPSFGRPVRLVWAKRRYVCREALCPGASFTEQNPSVAPPRGTLTTRAVSWAVRELRGEHASISGLARRLGVDWHTVWNAVRAHLEALEADPARFDGVTVLGVDEHVWHHVDPRTRGPRMLTGMVDLTRDQDGRTRARLLDLVPGRSGAVYGAWLTDRGQDFRDAVQIATLDPFHGYKNAIDDHLADATAVVDAFHVVKLATACVDDVRRRVQQDTTGHRGRRGDPLYGIRTLLRAGVENISDRQRARLTAAFTAHEAHVEVELAWQVAQDVRALFHAPTPTVGRAAAQRLLEILPTSPIREVKRLGRTLQRWSAPLLAYYDTGGASNGGTEAINGLIELHRRVARGFRNRHNYRLRMLLIGGGLTP</sequence>